<sequence length="383" mass="44109">MKTICLIAVVCLAAVCYGQDSASQKSKWEVNGYLKNMQHISFDHLYKQDVSGNLLHNRINLKWMPADEITVVAQLRNRMFWGEEIKRTPQFATLLRNSNEKLNMQVLWINSPSVIMHSNTERLYIDYRKEKWNARLGRQRINWGVSTTWNPNDVFNSYNFLDFDYEERPGVDAAKLQYQFSDFGTVELAYASSAGKKSDIVATRFSANKWNYDLHAITGVVQQQITIGAGWAGSIKESGFKGELQYYFTHHALKERLNIVLEWDRVFKKGWYTNASVLYNSLGIDTVVNNFYTIDLKLSPQNLMPTKWNLIATASKEITPLLSANTSVLYTPGTNLLILLPSLRYDLATNLTADLIGQSFFAQQENRFRAISTRCFLRIKWNF</sequence>
<organism evidence="1 2">
    <name type="scientific">Lacibacter cauensis</name>
    <dbReference type="NCBI Taxonomy" id="510947"/>
    <lineage>
        <taxon>Bacteria</taxon>
        <taxon>Pseudomonadati</taxon>
        <taxon>Bacteroidota</taxon>
        <taxon>Chitinophagia</taxon>
        <taxon>Chitinophagales</taxon>
        <taxon>Chitinophagaceae</taxon>
        <taxon>Lacibacter</taxon>
    </lineage>
</organism>
<comment type="caution">
    <text evidence="1">The sequence shown here is derived from an EMBL/GenBank/DDBJ whole genome shotgun (WGS) entry which is preliminary data.</text>
</comment>
<evidence type="ECO:0000313" key="2">
    <source>
        <dbReference type="Proteomes" id="UP000316167"/>
    </source>
</evidence>
<dbReference type="AlphaFoldDB" id="A0A562SD98"/>
<evidence type="ECO:0000313" key="1">
    <source>
        <dbReference type="EMBL" id="TWI79277.1"/>
    </source>
</evidence>
<gene>
    <name evidence="1" type="ORF">IQ13_3680</name>
</gene>
<proteinExistence type="predicted"/>
<dbReference type="EMBL" id="VLLE01000006">
    <property type="protein sequence ID" value="TWI79277.1"/>
    <property type="molecule type" value="Genomic_DNA"/>
</dbReference>
<dbReference type="Proteomes" id="UP000316167">
    <property type="component" value="Unassembled WGS sequence"/>
</dbReference>
<accession>A0A562SD98</accession>
<reference evidence="1 2" key="1">
    <citation type="journal article" date="2015" name="Stand. Genomic Sci.">
        <title>Genomic Encyclopedia of Bacterial and Archaeal Type Strains, Phase III: the genomes of soil and plant-associated and newly described type strains.</title>
        <authorList>
            <person name="Whitman W.B."/>
            <person name="Woyke T."/>
            <person name="Klenk H.P."/>
            <person name="Zhou Y."/>
            <person name="Lilburn T.G."/>
            <person name="Beck B.J."/>
            <person name="De Vos P."/>
            <person name="Vandamme P."/>
            <person name="Eisen J.A."/>
            <person name="Garrity G."/>
            <person name="Hugenholtz P."/>
            <person name="Kyrpides N.C."/>
        </authorList>
    </citation>
    <scope>NUCLEOTIDE SEQUENCE [LARGE SCALE GENOMIC DNA]</scope>
    <source>
        <strain evidence="1 2">CGMCC 1.7271</strain>
    </source>
</reference>
<dbReference type="RefSeq" id="WP_144888049.1">
    <property type="nucleotide sequence ID" value="NZ_VLLE01000006.1"/>
</dbReference>
<protein>
    <submittedName>
        <fullName evidence="1">Uncharacterized protein</fullName>
    </submittedName>
</protein>
<name>A0A562SD98_9BACT</name>
<keyword evidence="2" id="KW-1185">Reference proteome</keyword>
<dbReference type="OrthoDB" id="5383458at2"/>